<dbReference type="InterPro" id="IPR055170">
    <property type="entry name" value="GFO_IDH_MocA-like_dom"/>
</dbReference>
<accession>A0ABZ2I2X9</accession>
<dbReference type="InterPro" id="IPR000683">
    <property type="entry name" value="Gfo/Idh/MocA-like_OxRdtase_N"/>
</dbReference>
<evidence type="ECO:0000256" key="1">
    <source>
        <dbReference type="ARBA" id="ARBA00010928"/>
    </source>
</evidence>
<dbReference type="Gene3D" id="3.40.50.720">
    <property type="entry name" value="NAD(P)-binding Rossmann-like Domain"/>
    <property type="match status" value="1"/>
</dbReference>
<dbReference type="PANTHER" id="PTHR22604:SF105">
    <property type="entry name" value="TRANS-1,2-DIHYDROBENZENE-1,2-DIOL DEHYDROGENASE"/>
    <property type="match status" value="1"/>
</dbReference>
<comment type="similarity">
    <text evidence="1">Belongs to the Gfo/Idh/MocA family.</text>
</comment>
<dbReference type="Proteomes" id="UP001369958">
    <property type="component" value="Chromosome"/>
</dbReference>
<dbReference type="SUPFAM" id="SSF55347">
    <property type="entry name" value="Glyceraldehyde-3-phosphate dehydrogenase-like, C-terminal domain"/>
    <property type="match status" value="1"/>
</dbReference>
<evidence type="ECO:0000259" key="3">
    <source>
        <dbReference type="Pfam" id="PF01408"/>
    </source>
</evidence>
<dbReference type="Pfam" id="PF22725">
    <property type="entry name" value="GFO_IDH_MocA_C3"/>
    <property type="match status" value="1"/>
</dbReference>
<organism evidence="5 6">
    <name type="scientific">Pelagibacterium nitratireducens</name>
    <dbReference type="NCBI Taxonomy" id="1046114"/>
    <lineage>
        <taxon>Bacteria</taxon>
        <taxon>Pseudomonadati</taxon>
        <taxon>Pseudomonadota</taxon>
        <taxon>Alphaproteobacteria</taxon>
        <taxon>Hyphomicrobiales</taxon>
        <taxon>Devosiaceae</taxon>
        <taxon>Pelagibacterium</taxon>
    </lineage>
</organism>
<evidence type="ECO:0000259" key="4">
    <source>
        <dbReference type="Pfam" id="PF22725"/>
    </source>
</evidence>
<protein>
    <submittedName>
        <fullName evidence="5">Gfo/Idh/MocA family oxidoreductase</fullName>
    </submittedName>
</protein>
<proteinExistence type="inferred from homology"/>
<feature type="domain" description="GFO/IDH/MocA-like oxidoreductase" evidence="4">
    <location>
        <begin position="133"/>
        <end position="250"/>
    </location>
</feature>
<keyword evidence="2" id="KW-0560">Oxidoreductase</keyword>
<dbReference type="Pfam" id="PF01408">
    <property type="entry name" value="GFO_IDH_MocA"/>
    <property type="match status" value="1"/>
</dbReference>
<keyword evidence="6" id="KW-1185">Reference proteome</keyword>
<dbReference type="InterPro" id="IPR036291">
    <property type="entry name" value="NAD(P)-bd_dom_sf"/>
</dbReference>
<evidence type="ECO:0000313" key="5">
    <source>
        <dbReference type="EMBL" id="WWT33575.1"/>
    </source>
</evidence>
<dbReference type="Gene3D" id="3.30.360.10">
    <property type="entry name" value="Dihydrodipicolinate Reductase, domain 2"/>
    <property type="match status" value="1"/>
</dbReference>
<dbReference type="EMBL" id="CP146275">
    <property type="protein sequence ID" value="WWT33575.1"/>
    <property type="molecule type" value="Genomic_DNA"/>
</dbReference>
<evidence type="ECO:0000313" key="6">
    <source>
        <dbReference type="Proteomes" id="UP001369958"/>
    </source>
</evidence>
<feature type="domain" description="Gfo/Idh/MocA-like oxidoreductase N-terminal" evidence="3">
    <location>
        <begin position="7"/>
        <end position="112"/>
    </location>
</feature>
<gene>
    <name evidence="5" type="ORF">V6617_03695</name>
</gene>
<dbReference type="InterPro" id="IPR050984">
    <property type="entry name" value="Gfo/Idh/MocA_domain"/>
</dbReference>
<name>A0ABZ2I2X9_9HYPH</name>
<evidence type="ECO:0000256" key="2">
    <source>
        <dbReference type="ARBA" id="ARBA00023002"/>
    </source>
</evidence>
<sequence>MGRDEKIRWGILSTAGIGINHVIPGLLKSPHAEVVAISSRDGGRARAVADRFAIPRAYGSYEALLEDPEIDVVYNPLPNHLHVDFTLASASKGKHVLCEKPIGITAEDARRLRSVPDGILIGEAFMVRHHPQWKRAREIVRSGELGEIKAIRALFAYHNVEPDNVRNQAEIGGGGLLDIGCYAVTAGRYFFEAAPERALALIDRDPGFGTDRLASVLLDFGRGRQLNFTSATQLVPAQSLEILGPSGRLELEIPFNPPADHHTAIVIDKGESLGGELARREILPACDQYTEQANAFARAIAAQEPLEHDVADAIVNMAVLDAIFASERTNSWASVQS</sequence>
<dbReference type="RefSeq" id="WP_338609172.1">
    <property type="nucleotide sequence ID" value="NZ_CP146275.1"/>
</dbReference>
<reference evidence="5 6" key="1">
    <citation type="submission" date="2024-02" db="EMBL/GenBank/DDBJ databases">
        <title>Complete genome sequence of Pelagibacterium nitratireducens ZH15.</title>
        <authorList>
            <person name="Zhao L.H."/>
        </authorList>
    </citation>
    <scope>NUCLEOTIDE SEQUENCE [LARGE SCALE GENOMIC DNA]</scope>
    <source>
        <strain evidence="5 6">ZH15</strain>
    </source>
</reference>
<dbReference type="PANTHER" id="PTHR22604">
    <property type="entry name" value="OXIDOREDUCTASES"/>
    <property type="match status" value="1"/>
</dbReference>
<dbReference type="SUPFAM" id="SSF51735">
    <property type="entry name" value="NAD(P)-binding Rossmann-fold domains"/>
    <property type="match status" value="1"/>
</dbReference>